<dbReference type="AlphaFoldDB" id="A0A1M6E7J2"/>
<gene>
    <name evidence="3" type="ORF">SAMN05444337_0870</name>
</gene>
<reference evidence="3 4" key="1">
    <citation type="submission" date="2016-11" db="EMBL/GenBank/DDBJ databases">
        <authorList>
            <person name="Jaros S."/>
            <person name="Januszkiewicz K."/>
            <person name="Wedrychowicz H."/>
        </authorList>
    </citation>
    <scope>NUCLEOTIDE SEQUENCE [LARGE SCALE GENOMIC DNA]</scope>
    <source>
        <strain evidence="3 4">DSM 22807</strain>
    </source>
</reference>
<comment type="subcellular location">
    <subcellularLocation>
        <location evidence="2">Cell membrane</location>
        <topology evidence="2">Lipid-anchor</topology>
    </subcellularLocation>
</comment>
<keyword evidence="2" id="KW-1134">Transmembrane beta strand</keyword>
<dbReference type="NCBIfam" id="TIGR01845">
    <property type="entry name" value="outer_NodT"/>
    <property type="match status" value="1"/>
</dbReference>
<comment type="similarity">
    <text evidence="1 2">Belongs to the outer membrane factor (OMF) (TC 1.B.17) family.</text>
</comment>
<dbReference type="STRING" id="683124.SAMN05444337_0870"/>
<evidence type="ECO:0000313" key="4">
    <source>
        <dbReference type="Proteomes" id="UP000184232"/>
    </source>
</evidence>
<dbReference type="EMBL" id="FQZH01000001">
    <property type="protein sequence ID" value="SHI81466.1"/>
    <property type="molecule type" value="Genomic_DNA"/>
</dbReference>
<dbReference type="GO" id="GO:0005886">
    <property type="term" value="C:plasma membrane"/>
    <property type="evidence" value="ECO:0007669"/>
    <property type="project" value="UniProtKB-SubCell"/>
</dbReference>
<keyword evidence="4" id="KW-1185">Reference proteome</keyword>
<organism evidence="3 4">
    <name type="scientific">Flavobacterium haoranii</name>
    <dbReference type="NCBI Taxonomy" id="683124"/>
    <lineage>
        <taxon>Bacteria</taxon>
        <taxon>Pseudomonadati</taxon>
        <taxon>Bacteroidota</taxon>
        <taxon>Flavobacteriia</taxon>
        <taxon>Flavobacteriales</taxon>
        <taxon>Flavobacteriaceae</taxon>
        <taxon>Flavobacterium</taxon>
    </lineage>
</organism>
<proteinExistence type="inferred from homology"/>
<dbReference type="Gene3D" id="2.20.200.10">
    <property type="entry name" value="Outer membrane efflux proteins (OEP)"/>
    <property type="match status" value="1"/>
</dbReference>
<feature type="chain" id="PRO_5011811439" evidence="2">
    <location>
        <begin position="26"/>
        <end position="464"/>
    </location>
</feature>
<keyword evidence="2" id="KW-0564">Palmitate</keyword>
<evidence type="ECO:0000256" key="2">
    <source>
        <dbReference type="RuleBase" id="RU362097"/>
    </source>
</evidence>
<dbReference type="Proteomes" id="UP000184232">
    <property type="component" value="Unassembled WGS sequence"/>
</dbReference>
<protein>
    <submittedName>
        <fullName evidence="3">Efflux transporter, outer membrane factor (OMF) lipoprotein, NodT family</fullName>
    </submittedName>
</protein>
<feature type="signal peptide" evidence="2">
    <location>
        <begin position="1"/>
        <end position="25"/>
    </location>
</feature>
<accession>A0A1M6E7J2</accession>
<dbReference type="InterPro" id="IPR010131">
    <property type="entry name" value="MdtP/NodT-like"/>
</dbReference>
<dbReference type="Gene3D" id="1.20.1600.10">
    <property type="entry name" value="Outer membrane efflux proteins (OEP)"/>
    <property type="match status" value="1"/>
</dbReference>
<keyword evidence="2 3" id="KW-0449">Lipoprotein</keyword>
<dbReference type="PROSITE" id="PS51257">
    <property type="entry name" value="PROKAR_LIPOPROTEIN"/>
    <property type="match status" value="1"/>
</dbReference>
<dbReference type="PANTHER" id="PTHR30203:SF33">
    <property type="entry name" value="BLR4455 PROTEIN"/>
    <property type="match status" value="1"/>
</dbReference>
<name>A0A1M6E7J2_9FLAO</name>
<keyword evidence="2" id="KW-0812">Transmembrane</keyword>
<dbReference type="RefSeq" id="WP_178138331.1">
    <property type="nucleotide sequence ID" value="NZ_CP045292.1"/>
</dbReference>
<dbReference type="InterPro" id="IPR003423">
    <property type="entry name" value="OMP_efflux"/>
</dbReference>
<dbReference type="GO" id="GO:0015562">
    <property type="term" value="F:efflux transmembrane transporter activity"/>
    <property type="evidence" value="ECO:0007669"/>
    <property type="project" value="InterPro"/>
</dbReference>
<keyword evidence="2" id="KW-0732">Signal</keyword>
<dbReference type="SUPFAM" id="SSF56954">
    <property type="entry name" value="Outer membrane efflux proteins (OEP)"/>
    <property type="match status" value="1"/>
</dbReference>
<dbReference type="PANTHER" id="PTHR30203">
    <property type="entry name" value="OUTER MEMBRANE CATION EFFLUX PROTEIN"/>
    <property type="match status" value="1"/>
</dbReference>
<sequence>MKNRKIKIGFLVVLVSLTLQSCFVAKDYKEPKLETENLYRTEAILDSTSIGMISWKELFTDAQLQSYIEEGIQNNLDLQIAIQNMVAAEATMKQGKAGYLPNIGLNATWTHQETSANSQFGRLFSSIDQYELSSKLSWEADIWGKIRSNKRATLASYLQTEAATRAVQSDLIARIASLYYQMLATEEQIKVVKQTLENRVQSVEVISALKKSGSVNEVAVKQTEAQKWATEITLKDLEYNLKVMENSFNLLLNKKPGTIVKTSFKDQNISADIKTGVPALLLSNRPDVVAAEMGFRNTFELANVARSNFYPALTITATGGFQSLELKNWLSANSIFANVITGITQPIFNQRQNKTRLEVAKANQQKAYLNYEKTLLTAGKEVSDALASYQNETDKLVLREQQLNALKNAASYSDELLKYGMVNYLEVLTAKDNALNTELNFINNKFNQLNAVITLYKALGGGSQ</sequence>
<evidence type="ECO:0000256" key="1">
    <source>
        <dbReference type="ARBA" id="ARBA00007613"/>
    </source>
</evidence>
<dbReference type="Pfam" id="PF02321">
    <property type="entry name" value="OEP"/>
    <property type="match status" value="2"/>
</dbReference>
<keyword evidence="2" id="KW-0472">Membrane</keyword>
<evidence type="ECO:0000313" key="3">
    <source>
        <dbReference type="EMBL" id="SHI81466.1"/>
    </source>
</evidence>